<feature type="region of interest" description="Disordered" evidence="1">
    <location>
        <begin position="1"/>
        <end position="38"/>
    </location>
</feature>
<organism evidence="2 3">
    <name type="scientific">Synaphobranchus kaupii</name>
    <name type="common">Kaup's arrowtooth eel</name>
    <dbReference type="NCBI Taxonomy" id="118154"/>
    <lineage>
        <taxon>Eukaryota</taxon>
        <taxon>Metazoa</taxon>
        <taxon>Chordata</taxon>
        <taxon>Craniata</taxon>
        <taxon>Vertebrata</taxon>
        <taxon>Euteleostomi</taxon>
        <taxon>Actinopterygii</taxon>
        <taxon>Neopterygii</taxon>
        <taxon>Teleostei</taxon>
        <taxon>Anguilliformes</taxon>
        <taxon>Synaphobranchidae</taxon>
        <taxon>Synaphobranchus</taxon>
    </lineage>
</organism>
<accession>A0A9Q1FGF5</accession>
<proteinExistence type="predicted"/>
<keyword evidence="3" id="KW-1185">Reference proteome</keyword>
<name>A0A9Q1FGF5_SYNKA</name>
<evidence type="ECO:0000313" key="3">
    <source>
        <dbReference type="Proteomes" id="UP001152622"/>
    </source>
</evidence>
<gene>
    <name evidence="2" type="ORF">SKAU_G00204140</name>
</gene>
<evidence type="ECO:0000313" key="2">
    <source>
        <dbReference type="EMBL" id="KAJ8357620.1"/>
    </source>
</evidence>
<evidence type="ECO:0000256" key="1">
    <source>
        <dbReference type="SAM" id="MobiDB-lite"/>
    </source>
</evidence>
<dbReference type="Proteomes" id="UP001152622">
    <property type="component" value="Chromosome 6"/>
</dbReference>
<sequence>MPKPAGPVSSPQGPWRAPTSTCASSGLPPAPQKHLSKLPRPAAPLDCAVGAAAAAIMTLDCAAEAAAEQLAREDMVHTWCSGPACPECKAEKGCRKDRQLQIPSRGEILINRQSWNAARNRLPQLL</sequence>
<comment type="caution">
    <text evidence="2">The sequence shown here is derived from an EMBL/GenBank/DDBJ whole genome shotgun (WGS) entry which is preliminary data.</text>
</comment>
<reference evidence="2" key="1">
    <citation type="journal article" date="2023" name="Science">
        <title>Genome structures resolve the early diversification of teleost fishes.</title>
        <authorList>
            <person name="Parey E."/>
            <person name="Louis A."/>
            <person name="Montfort J."/>
            <person name="Bouchez O."/>
            <person name="Roques C."/>
            <person name="Iampietro C."/>
            <person name="Lluch J."/>
            <person name="Castinel A."/>
            <person name="Donnadieu C."/>
            <person name="Desvignes T."/>
            <person name="Floi Bucao C."/>
            <person name="Jouanno E."/>
            <person name="Wen M."/>
            <person name="Mejri S."/>
            <person name="Dirks R."/>
            <person name="Jansen H."/>
            <person name="Henkel C."/>
            <person name="Chen W.J."/>
            <person name="Zahm M."/>
            <person name="Cabau C."/>
            <person name="Klopp C."/>
            <person name="Thompson A.W."/>
            <person name="Robinson-Rechavi M."/>
            <person name="Braasch I."/>
            <person name="Lecointre G."/>
            <person name="Bobe J."/>
            <person name="Postlethwait J.H."/>
            <person name="Berthelot C."/>
            <person name="Roest Crollius H."/>
            <person name="Guiguen Y."/>
        </authorList>
    </citation>
    <scope>NUCLEOTIDE SEQUENCE</scope>
    <source>
        <strain evidence="2">WJC10195</strain>
    </source>
</reference>
<protein>
    <submittedName>
        <fullName evidence="2">Uncharacterized protein</fullName>
    </submittedName>
</protein>
<dbReference type="AlphaFoldDB" id="A0A9Q1FGF5"/>
<dbReference type="EMBL" id="JAINUF010000006">
    <property type="protein sequence ID" value="KAJ8357620.1"/>
    <property type="molecule type" value="Genomic_DNA"/>
</dbReference>